<proteinExistence type="predicted"/>
<accession>A0A3N1HNX3</accession>
<feature type="chain" id="PRO_5039346305" description="Cellulase (Glycosyl hydrolase family 5)" evidence="2">
    <location>
        <begin position="25"/>
        <end position="524"/>
    </location>
</feature>
<organism evidence="3 4">
    <name type="scientific">Pseudokineococcus lusitanus</name>
    <dbReference type="NCBI Taxonomy" id="763993"/>
    <lineage>
        <taxon>Bacteria</taxon>
        <taxon>Bacillati</taxon>
        <taxon>Actinomycetota</taxon>
        <taxon>Actinomycetes</taxon>
        <taxon>Kineosporiales</taxon>
        <taxon>Kineosporiaceae</taxon>
        <taxon>Pseudokineococcus</taxon>
    </lineage>
</organism>
<dbReference type="Proteomes" id="UP000276232">
    <property type="component" value="Unassembled WGS sequence"/>
</dbReference>
<evidence type="ECO:0000313" key="4">
    <source>
        <dbReference type="Proteomes" id="UP000276232"/>
    </source>
</evidence>
<feature type="compositionally biased region" description="Low complexity" evidence="1">
    <location>
        <begin position="66"/>
        <end position="76"/>
    </location>
</feature>
<feature type="compositionally biased region" description="Gly residues" evidence="1">
    <location>
        <begin position="53"/>
        <end position="65"/>
    </location>
</feature>
<dbReference type="RefSeq" id="WP_158674246.1">
    <property type="nucleotide sequence ID" value="NZ_RJKN01000003.1"/>
</dbReference>
<dbReference type="AlphaFoldDB" id="A0A3N1HNX3"/>
<feature type="region of interest" description="Disordered" evidence="1">
    <location>
        <begin position="153"/>
        <end position="175"/>
    </location>
</feature>
<dbReference type="InParanoid" id="A0A3N1HNX3"/>
<keyword evidence="2" id="KW-0732">Signal</keyword>
<dbReference type="SUPFAM" id="SSF51445">
    <property type="entry name" value="(Trans)glycosidases"/>
    <property type="match status" value="1"/>
</dbReference>
<reference evidence="3 4" key="1">
    <citation type="journal article" date="2015" name="Stand. Genomic Sci.">
        <title>Genomic Encyclopedia of Bacterial and Archaeal Type Strains, Phase III: the genomes of soil and plant-associated and newly described type strains.</title>
        <authorList>
            <person name="Whitman W.B."/>
            <person name="Woyke T."/>
            <person name="Klenk H.P."/>
            <person name="Zhou Y."/>
            <person name="Lilburn T.G."/>
            <person name="Beck B.J."/>
            <person name="De Vos P."/>
            <person name="Vandamme P."/>
            <person name="Eisen J.A."/>
            <person name="Garrity G."/>
            <person name="Hugenholtz P."/>
            <person name="Kyrpides N.C."/>
        </authorList>
    </citation>
    <scope>NUCLEOTIDE SEQUENCE [LARGE SCALE GENOMIC DNA]</scope>
    <source>
        <strain evidence="3 4">CECT 7306</strain>
    </source>
</reference>
<dbReference type="InterPro" id="IPR017853">
    <property type="entry name" value="GH"/>
</dbReference>
<protein>
    <recommendedName>
        <fullName evidence="5">Cellulase (Glycosyl hydrolase family 5)</fullName>
    </recommendedName>
</protein>
<gene>
    <name evidence="3" type="ORF">EDC03_1630</name>
</gene>
<keyword evidence="4" id="KW-1185">Reference proteome</keyword>
<name>A0A3N1HNX3_9ACTN</name>
<evidence type="ECO:0000256" key="1">
    <source>
        <dbReference type="SAM" id="MobiDB-lite"/>
    </source>
</evidence>
<evidence type="ECO:0008006" key="5">
    <source>
        <dbReference type="Google" id="ProtNLM"/>
    </source>
</evidence>
<dbReference type="InterPro" id="IPR051923">
    <property type="entry name" value="Glycosyl_Hydrolase_39"/>
</dbReference>
<dbReference type="EMBL" id="RJKN01000003">
    <property type="protein sequence ID" value="ROP44032.1"/>
    <property type="molecule type" value="Genomic_DNA"/>
</dbReference>
<dbReference type="OrthoDB" id="7180791at2"/>
<feature type="compositionally biased region" description="Pro residues" evidence="1">
    <location>
        <begin position="28"/>
        <end position="37"/>
    </location>
</feature>
<dbReference type="GO" id="GO:0004553">
    <property type="term" value="F:hydrolase activity, hydrolyzing O-glycosyl compounds"/>
    <property type="evidence" value="ECO:0007669"/>
    <property type="project" value="TreeGrafter"/>
</dbReference>
<dbReference type="Gene3D" id="3.20.20.80">
    <property type="entry name" value="Glycosidases"/>
    <property type="match status" value="1"/>
</dbReference>
<evidence type="ECO:0000256" key="2">
    <source>
        <dbReference type="SAM" id="SignalP"/>
    </source>
</evidence>
<feature type="signal peptide" evidence="2">
    <location>
        <begin position="1"/>
        <end position="24"/>
    </location>
</feature>
<dbReference type="PANTHER" id="PTHR12631">
    <property type="entry name" value="ALPHA-L-IDURONIDASE"/>
    <property type="match status" value="1"/>
</dbReference>
<feature type="region of interest" description="Disordered" evidence="1">
    <location>
        <begin position="24"/>
        <end position="76"/>
    </location>
</feature>
<comment type="caution">
    <text evidence="3">The sequence shown here is derived from an EMBL/GenBank/DDBJ whole genome shotgun (WGS) entry which is preliminary data.</text>
</comment>
<evidence type="ECO:0000313" key="3">
    <source>
        <dbReference type="EMBL" id="ROP44032.1"/>
    </source>
</evidence>
<dbReference type="PANTHER" id="PTHR12631:SF10">
    <property type="entry name" value="BETA-XYLOSIDASE-LIKE PROTEIN-RELATED"/>
    <property type="match status" value="1"/>
</dbReference>
<feature type="compositionally biased region" description="Low complexity" evidence="1">
    <location>
        <begin position="38"/>
        <end position="52"/>
    </location>
</feature>
<sequence length="524" mass="53180">MTRRRGARATAVALAGVLALGACTGDEPAPPAPPTTPTPSTGATPAPSATADGGTGGWAGLGEGAPAGEPGPELVGLGAKWDWSRAAQTAGWIERSGGGPTFYEVVWCDVEPREGERDWSAVDQVLDRAEDLGVDLGAFLLKVRTGRCWATGGTAEHPRGGGAGTRGKTESAPPLDTAAYTDFVTELVGRGAERGVRSWAVENEVNAPAFWAGSAEEYADLARVAAAAVRAADPGARVLDSGVSSVAHGYGVVRHVQRTEGDEAAVEAWNAYYANRIGTRGQQLPRVVDAAALADVLAGEPAQRSLAQLDAVDELVADGTVDARQVHFYEPWDQVAPLFAYLRDATPADVPLEVWELGAFARGGEAPDAEPAVRDADVLRATAAVLAEGATVAVWLPLAVNPDGRNPDEPRWGLLDGGGRERGASAGFTALAQAADRGGVRAVPVDTGAVRGVALVGGTGFAVTAVVWADEAPVALGAGLDAVATVTTDAAGVAAAAPGDADEVGEAPVVVTAPDVDALVAGLA</sequence>
<dbReference type="PROSITE" id="PS51257">
    <property type="entry name" value="PROKAR_LIPOPROTEIN"/>
    <property type="match status" value="1"/>
</dbReference>